<name>A0ABW9H2L3_9FIRM</name>
<dbReference type="Gene3D" id="3.40.50.360">
    <property type="match status" value="1"/>
</dbReference>
<sequence>MKVLLVNGSPNKEGCTHRALQEVEKALQKEGLETEIFWVGKTVKGCTACMTCKKTGQCIFDDTVNTFAALAEEADGFIFGSPVYYGAPTGNIQAFMERLFCSATRHLTYKPAASVVCCRRGGATASFDRLNKFYTISNMPIIASQYWNMVHGLVREDMESDIEGLQTMRVLGQNMAWILNCIAAGEKVGHGRPQIEDKIFTNFVRR</sequence>
<dbReference type="PANTHER" id="PTHR43278">
    <property type="entry name" value="NAD(P)H-DEPENDENT FMN-CONTAINING OXIDOREDUCTASE YWQN-RELATED"/>
    <property type="match status" value="1"/>
</dbReference>
<proteinExistence type="predicted"/>
<feature type="domain" description="NADPH-dependent FMN reductase-like" evidence="3">
    <location>
        <begin position="1"/>
        <end position="151"/>
    </location>
</feature>
<keyword evidence="5" id="KW-1185">Reference proteome</keyword>
<accession>A0ABW9H2L3</accession>
<evidence type="ECO:0000259" key="3">
    <source>
        <dbReference type="Pfam" id="PF03358"/>
    </source>
</evidence>
<keyword evidence="2" id="KW-0288">FMN</keyword>
<dbReference type="InterPro" id="IPR005025">
    <property type="entry name" value="FMN_Rdtase-like_dom"/>
</dbReference>
<dbReference type="Proteomes" id="UP001631949">
    <property type="component" value="Unassembled WGS sequence"/>
</dbReference>
<dbReference type="SUPFAM" id="SSF52218">
    <property type="entry name" value="Flavoproteins"/>
    <property type="match status" value="1"/>
</dbReference>
<evidence type="ECO:0000256" key="1">
    <source>
        <dbReference type="ARBA" id="ARBA00022630"/>
    </source>
</evidence>
<dbReference type="PANTHER" id="PTHR43278:SF4">
    <property type="entry name" value="NAD(P)H-DEPENDENT FMN-CONTAINING OXIDOREDUCTASE YWQN-RELATED"/>
    <property type="match status" value="1"/>
</dbReference>
<evidence type="ECO:0000256" key="2">
    <source>
        <dbReference type="ARBA" id="ARBA00022643"/>
    </source>
</evidence>
<keyword evidence="1" id="KW-0285">Flavoprotein</keyword>
<comment type="caution">
    <text evidence="4">The sequence shown here is derived from an EMBL/GenBank/DDBJ whole genome shotgun (WGS) entry which is preliminary data.</text>
</comment>
<evidence type="ECO:0000313" key="4">
    <source>
        <dbReference type="EMBL" id="MFM9414236.1"/>
    </source>
</evidence>
<gene>
    <name evidence="4" type="ORF">ACKQTC_07625</name>
</gene>
<evidence type="ECO:0000313" key="5">
    <source>
        <dbReference type="Proteomes" id="UP001631949"/>
    </source>
</evidence>
<dbReference type="InterPro" id="IPR051796">
    <property type="entry name" value="ISF_SsuE-like"/>
</dbReference>
<dbReference type="EMBL" id="JBJUVG010000011">
    <property type="protein sequence ID" value="MFM9414236.1"/>
    <property type="molecule type" value="Genomic_DNA"/>
</dbReference>
<reference evidence="4 5" key="1">
    <citation type="journal article" date="2016" name="Int. J. Syst. Evol. Microbiol.">
        <title>Peptococcus simiae sp. nov., isolated from rhesus macaque faeces and emended description of the genus Peptococcus.</title>
        <authorList>
            <person name="Shkoporov A.N."/>
            <person name="Efimov B.A."/>
            <person name="Kondova I."/>
            <person name="Ouwerling B."/>
            <person name="Chaplin A.V."/>
            <person name="Shcherbakova V.A."/>
            <person name="Langermans J.A.M."/>
        </authorList>
    </citation>
    <scope>NUCLEOTIDE SEQUENCE [LARGE SCALE GENOMIC DNA]</scope>
    <source>
        <strain evidence="4 5">M108</strain>
    </source>
</reference>
<dbReference type="InterPro" id="IPR029039">
    <property type="entry name" value="Flavoprotein-like_sf"/>
</dbReference>
<dbReference type="Pfam" id="PF03358">
    <property type="entry name" value="FMN_red"/>
    <property type="match status" value="1"/>
</dbReference>
<protein>
    <submittedName>
        <fullName evidence="4">Flavodoxin family protein</fullName>
    </submittedName>
</protein>
<organism evidence="4 5">
    <name type="scientific">Peptococcus simiae</name>
    <dbReference type="NCBI Taxonomy" id="1643805"/>
    <lineage>
        <taxon>Bacteria</taxon>
        <taxon>Bacillati</taxon>
        <taxon>Bacillota</taxon>
        <taxon>Clostridia</taxon>
        <taxon>Eubacteriales</taxon>
        <taxon>Peptococcaceae</taxon>
        <taxon>Peptococcus</taxon>
    </lineage>
</organism>
<dbReference type="RefSeq" id="WP_408977849.1">
    <property type="nucleotide sequence ID" value="NZ_JBJUVG010000011.1"/>
</dbReference>